<feature type="active site" evidence="4">
    <location>
        <position position="20"/>
    </location>
</feature>
<sequence>MNSIRVKLSVRGQVQGVGFRYFTRRTAEALCLTGWVRNCADGSVEAVLEGPEEAVSAALDDLRQGPAGGHVDALHCEKEPYRGEFDGFEVRF</sequence>
<protein>
    <recommendedName>
        <fullName evidence="2 4">Acylphosphatase</fullName>
        <ecNumber evidence="2 4">3.6.1.7</ecNumber>
    </recommendedName>
</protein>
<feature type="domain" description="Acylphosphatase-like" evidence="7">
    <location>
        <begin position="5"/>
        <end position="92"/>
    </location>
</feature>
<dbReference type="PROSITE" id="PS51160">
    <property type="entry name" value="ACYLPHOSPHATASE_3"/>
    <property type="match status" value="1"/>
</dbReference>
<reference evidence="8 9" key="1">
    <citation type="journal article" date="2017" name="Genome Announc.">
        <title>Complete Genome Sequences of Two Acetylene-Fermenting Pelobacter acetylenicus Strains.</title>
        <authorList>
            <person name="Sutton J.M."/>
            <person name="Baesman S.M."/>
            <person name="Fierst J.L."/>
            <person name="Poret-Peterson A.T."/>
            <person name="Oremland R.S."/>
            <person name="Dunlap D.S."/>
            <person name="Akob D.M."/>
        </authorList>
    </citation>
    <scope>NUCLEOTIDE SEQUENCE [LARGE SCALE GENOMIC DNA]</scope>
    <source>
        <strain evidence="8 9">SFB93</strain>
    </source>
</reference>
<evidence type="ECO:0000259" key="7">
    <source>
        <dbReference type="PROSITE" id="PS51160"/>
    </source>
</evidence>
<accession>A0A1L3GSG9</accession>
<dbReference type="EC" id="3.6.1.7" evidence="2 4"/>
<dbReference type="PANTHER" id="PTHR47268">
    <property type="entry name" value="ACYLPHOSPHATASE"/>
    <property type="match status" value="1"/>
</dbReference>
<dbReference type="KEGG" id="pef:A7E78_14120"/>
<dbReference type="PANTHER" id="PTHR47268:SF4">
    <property type="entry name" value="ACYLPHOSPHATASE"/>
    <property type="match status" value="1"/>
</dbReference>
<name>A0A1L3GSG9_9BACT</name>
<evidence type="ECO:0000256" key="3">
    <source>
        <dbReference type="ARBA" id="ARBA00047645"/>
    </source>
</evidence>
<evidence type="ECO:0000256" key="6">
    <source>
        <dbReference type="RuleBase" id="RU004168"/>
    </source>
</evidence>
<dbReference type="InterPro" id="IPR036046">
    <property type="entry name" value="Acylphosphatase-like_dom_sf"/>
</dbReference>
<organism evidence="8 9">
    <name type="scientific">Syntrophotalea acetylenivorans</name>
    <dbReference type="NCBI Taxonomy" id="1842532"/>
    <lineage>
        <taxon>Bacteria</taxon>
        <taxon>Pseudomonadati</taxon>
        <taxon>Thermodesulfobacteriota</taxon>
        <taxon>Desulfuromonadia</taxon>
        <taxon>Desulfuromonadales</taxon>
        <taxon>Syntrophotaleaceae</taxon>
        <taxon>Syntrophotalea</taxon>
    </lineage>
</organism>
<dbReference type="PROSITE" id="PS00150">
    <property type="entry name" value="ACYLPHOSPHATASE_1"/>
    <property type="match status" value="1"/>
</dbReference>
<dbReference type="OrthoDB" id="9808093at2"/>
<feature type="active site" evidence="4">
    <location>
        <position position="38"/>
    </location>
</feature>
<dbReference type="PROSITE" id="PS00151">
    <property type="entry name" value="ACYLPHOSPHATASE_2"/>
    <property type="match status" value="1"/>
</dbReference>
<gene>
    <name evidence="8" type="ORF">A7E78_14120</name>
</gene>
<dbReference type="PRINTS" id="PR00112">
    <property type="entry name" value="ACYLPHPHTASE"/>
</dbReference>
<evidence type="ECO:0000313" key="9">
    <source>
        <dbReference type="Proteomes" id="UP000182517"/>
    </source>
</evidence>
<dbReference type="Proteomes" id="UP000182517">
    <property type="component" value="Chromosome"/>
</dbReference>
<evidence type="ECO:0000313" key="8">
    <source>
        <dbReference type="EMBL" id="APG28867.1"/>
    </source>
</evidence>
<comment type="catalytic activity">
    <reaction evidence="3 4 5">
        <text>an acyl phosphate + H2O = a carboxylate + phosphate + H(+)</text>
        <dbReference type="Rhea" id="RHEA:14965"/>
        <dbReference type="ChEBI" id="CHEBI:15377"/>
        <dbReference type="ChEBI" id="CHEBI:15378"/>
        <dbReference type="ChEBI" id="CHEBI:29067"/>
        <dbReference type="ChEBI" id="CHEBI:43474"/>
        <dbReference type="ChEBI" id="CHEBI:59918"/>
        <dbReference type="EC" id="3.6.1.7"/>
    </reaction>
</comment>
<dbReference type="Pfam" id="PF00708">
    <property type="entry name" value="Acylphosphatase"/>
    <property type="match status" value="1"/>
</dbReference>
<comment type="similarity">
    <text evidence="1 6">Belongs to the acylphosphatase family.</text>
</comment>
<dbReference type="InterPro" id="IPR017968">
    <property type="entry name" value="Acylphosphatase_CS"/>
</dbReference>
<dbReference type="InterPro" id="IPR020456">
    <property type="entry name" value="Acylphosphatase"/>
</dbReference>
<dbReference type="SUPFAM" id="SSF54975">
    <property type="entry name" value="Acylphosphatase/BLUF domain-like"/>
    <property type="match status" value="1"/>
</dbReference>
<dbReference type="GO" id="GO:0003998">
    <property type="term" value="F:acylphosphatase activity"/>
    <property type="evidence" value="ECO:0007669"/>
    <property type="project" value="UniProtKB-EC"/>
</dbReference>
<keyword evidence="4 5" id="KW-0378">Hydrolase</keyword>
<dbReference type="InterPro" id="IPR001792">
    <property type="entry name" value="Acylphosphatase-like_dom"/>
</dbReference>
<evidence type="ECO:0000256" key="5">
    <source>
        <dbReference type="RuleBase" id="RU000553"/>
    </source>
</evidence>
<dbReference type="EMBL" id="CP015519">
    <property type="protein sequence ID" value="APG28867.1"/>
    <property type="molecule type" value="Genomic_DNA"/>
</dbReference>
<evidence type="ECO:0000256" key="4">
    <source>
        <dbReference type="PROSITE-ProRule" id="PRU00520"/>
    </source>
</evidence>
<dbReference type="Gene3D" id="3.30.70.100">
    <property type="match status" value="1"/>
</dbReference>
<evidence type="ECO:0000256" key="1">
    <source>
        <dbReference type="ARBA" id="ARBA00005614"/>
    </source>
</evidence>
<dbReference type="AlphaFoldDB" id="A0A1L3GSG9"/>
<evidence type="ECO:0000256" key="2">
    <source>
        <dbReference type="ARBA" id="ARBA00012150"/>
    </source>
</evidence>
<dbReference type="STRING" id="1842532.A7E78_14120"/>
<keyword evidence="9" id="KW-1185">Reference proteome</keyword>
<proteinExistence type="inferred from homology"/>
<dbReference type="RefSeq" id="WP_072284890.1">
    <property type="nucleotide sequence ID" value="NZ_CP015519.1"/>
</dbReference>